<feature type="transmembrane region" description="Helical" evidence="1">
    <location>
        <begin position="16"/>
        <end position="35"/>
    </location>
</feature>
<reference evidence="2 3" key="1">
    <citation type="submission" date="2016-10" db="EMBL/GenBank/DDBJ databases">
        <title>Genome sequence of the basidiomycete white-rot fungus Trametes pubescens.</title>
        <authorList>
            <person name="Makela M.R."/>
            <person name="Granchi Z."/>
            <person name="Peng M."/>
            <person name="De Vries R.P."/>
            <person name="Grigoriev I."/>
            <person name="Riley R."/>
            <person name="Hilden K."/>
        </authorList>
    </citation>
    <scope>NUCLEOTIDE SEQUENCE [LARGE SCALE GENOMIC DNA]</scope>
    <source>
        <strain evidence="2 3">FBCC735</strain>
    </source>
</reference>
<name>A0A1M2VF89_TRAPU</name>
<keyword evidence="1" id="KW-0472">Membrane</keyword>
<keyword evidence="1" id="KW-0812">Transmembrane</keyword>
<accession>A0A1M2VF89</accession>
<gene>
    <name evidence="2" type="ORF">TRAPUB_2852</name>
</gene>
<dbReference type="AlphaFoldDB" id="A0A1M2VF89"/>
<dbReference type="STRING" id="154538.A0A1M2VF89"/>
<sequence length="100" mass="10823">MALRTRLAVSDVLHRGLVWSLLGVSVWGIVMMGVVHRETLKAGREALGPVPTVVPKDVRSTQVQVNGVYGADPTVQEDEKHEVELAEAAIAALKNRSNRA</sequence>
<organism evidence="2 3">
    <name type="scientific">Trametes pubescens</name>
    <name type="common">White-rot fungus</name>
    <dbReference type="NCBI Taxonomy" id="154538"/>
    <lineage>
        <taxon>Eukaryota</taxon>
        <taxon>Fungi</taxon>
        <taxon>Dikarya</taxon>
        <taxon>Basidiomycota</taxon>
        <taxon>Agaricomycotina</taxon>
        <taxon>Agaricomycetes</taxon>
        <taxon>Polyporales</taxon>
        <taxon>Polyporaceae</taxon>
        <taxon>Trametes</taxon>
    </lineage>
</organism>
<dbReference type="OrthoDB" id="7961613at2759"/>
<evidence type="ECO:0000313" key="3">
    <source>
        <dbReference type="Proteomes" id="UP000184267"/>
    </source>
</evidence>
<evidence type="ECO:0000256" key="1">
    <source>
        <dbReference type="SAM" id="Phobius"/>
    </source>
</evidence>
<comment type="caution">
    <text evidence="2">The sequence shown here is derived from an EMBL/GenBank/DDBJ whole genome shotgun (WGS) entry which is preliminary data.</text>
</comment>
<evidence type="ECO:0000313" key="2">
    <source>
        <dbReference type="EMBL" id="OJT06272.1"/>
    </source>
</evidence>
<dbReference type="EMBL" id="MNAD01001330">
    <property type="protein sequence ID" value="OJT06272.1"/>
    <property type="molecule type" value="Genomic_DNA"/>
</dbReference>
<proteinExistence type="predicted"/>
<keyword evidence="3" id="KW-1185">Reference proteome</keyword>
<dbReference type="Proteomes" id="UP000184267">
    <property type="component" value="Unassembled WGS sequence"/>
</dbReference>
<keyword evidence="1" id="KW-1133">Transmembrane helix</keyword>
<protein>
    <submittedName>
        <fullName evidence="2">Uncharacterized protein</fullName>
    </submittedName>
</protein>